<dbReference type="EMBL" id="KI894015">
    <property type="protein sequence ID" value="OCF46896.1"/>
    <property type="molecule type" value="Genomic_DNA"/>
</dbReference>
<reference evidence="2" key="3">
    <citation type="submission" date="2016-07" db="EMBL/GenBank/DDBJ databases">
        <title>Evolution of pathogenesis and genome organization in the Tremellales.</title>
        <authorList>
            <person name="Cuomo C."/>
            <person name="Litvintseva A."/>
            <person name="Heitman J."/>
            <person name="Chen Y."/>
            <person name="Sun S."/>
            <person name="Springer D."/>
            <person name="Dromer F."/>
            <person name="Young S."/>
            <person name="Zeng Q."/>
            <person name="Chapman S."/>
            <person name="Gujja S."/>
            <person name="Saif S."/>
            <person name="Birren B."/>
        </authorList>
    </citation>
    <scope>NUCLEOTIDE SEQUENCE</scope>
    <source>
        <strain evidence="2">CBS 10737</strain>
    </source>
</reference>
<proteinExistence type="predicted"/>
<dbReference type="RefSeq" id="XP_019008115.1">
    <property type="nucleotide sequence ID" value="XM_019158977.1"/>
</dbReference>
<reference evidence="3" key="4">
    <citation type="submission" date="2024-02" db="EMBL/GenBank/DDBJ databases">
        <title>Comparative genomics of Cryptococcus and Kwoniella reveals pathogenesis evolution and contrasting modes of karyotype evolution via chromosome fusion or intercentromeric recombination.</title>
        <authorList>
            <person name="Coelho M.A."/>
            <person name="David-Palma M."/>
            <person name="Shea T."/>
            <person name="Bowers K."/>
            <person name="McGinley-Smith S."/>
            <person name="Mohammad A.W."/>
            <person name="Gnirke A."/>
            <person name="Yurkov A.M."/>
            <person name="Nowrousian M."/>
            <person name="Sun S."/>
            <person name="Cuomo C.A."/>
            <person name="Heitman J."/>
        </authorList>
    </citation>
    <scope>NUCLEOTIDE SEQUENCE</scope>
    <source>
        <strain evidence="3">CBS 10737</strain>
    </source>
</reference>
<dbReference type="Proteomes" id="UP000094020">
    <property type="component" value="Chromosome 9"/>
</dbReference>
<evidence type="ECO:0000313" key="4">
    <source>
        <dbReference type="Proteomes" id="UP000094020"/>
    </source>
</evidence>
<evidence type="ECO:0000256" key="1">
    <source>
        <dbReference type="SAM" id="MobiDB-lite"/>
    </source>
</evidence>
<feature type="region of interest" description="Disordered" evidence="1">
    <location>
        <begin position="192"/>
        <end position="216"/>
    </location>
</feature>
<accession>A0A1B9HUE6</accession>
<dbReference type="EMBL" id="CP144527">
    <property type="protein sequence ID" value="WWC72516.1"/>
    <property type="molecule type" value="Genomic_DNA"/>
</dbReference>
<protein>
    <submittedName>
        <fullName evidence="2">Uncharacterized protein</fullName>
    </submittedName>
</protein>
<dbReference type="AlphaFoldDB" id="A0A1B9HUE6"/>
<dbReference type="KEGG" id="kpin:30175652"/>
<name>A0A1B9HUE6_9TREE</name>
<dbReference type="GeneID" id="30175652"/>
<evidence type="ECO:0000313" key="3">
    <source>
        <dbReference type="EMBL" id="WWC72516.1"/>
    </source>
</evidence>
<evidence type="ECO:0000313" key="2">
    <source>
        <dbReference type="EMBL" id="OCF46896.1"/>
    </source>
</evidence>
<gene>
    <name evidence="2" type="ORF">I206_07283</name>
    <name evidence="3" type="ORF">I206_106478</name>
</gene>
<dbReference type="OrthoDB" id="2570685at2759"/>
<organism evidence="2">
    <name type="scientific">Kwoniella pini CBS 10737</name>
    <dbReference type="NCBI Taxonomy" id="1296096"/>
    <lineage>
        <taxon>Eukaryota</taxon>
        <taxon>Fungi</taxon>
        <taxon>Dikarya</taxon>
        <taxon>Basidiomycota</taxon>
        <taxon>Agaricomycotina</taxon>
        <taxon>Tremellomycetes</taxon>
        <taxon>Tremellales</taxon>
        <taxon>Cryptococcaceae</taxon>
        <taxon>Kwoniella</taxon>
    </lineage>
</organism>
<keyword evidence="4" id="KW-1185">Reference proteome</keyword>
<sequence>MSSPTWEKIEYPISPFKIQKSQNHSNSCNIINPTSFQSSEFTQQISDSLSNKNSTSKQITSSTITPSPILEIPKFNIHVYDKSIKKLETSNKFIKYLSPKIEESFIGPILPTFKESINLIKSQCNSLSNIPLNEISLNLKFDDDDLEFKDIQFKILPNCWPESINSNLSLIIININKTNKIEINDINEPFKDKSDVKKTSSSNNQINGKDNDNDELRWDDLKENQQTLGIEGYKEIQKLKNESKIQVQKELRDINDDNKQKKFDPKFDFDFNKYSFDGLL</sequence>
<reference evidence="3" key="2">
    <citation type="submission" date="2013-07" db="EMBL/GenBank/DDBJ databases">
        <authorList>
            <consortium name="The Broad Institute Genome Sequencing Platform"/>
            <person name="Cuomo C."/>
            <person name="Litvintseva A."/>
            <person name="Chen Y."/>
            <person name="Heitman J."/>
            <person name="Sun S."/>
            <person name="Springer D."/>
            <person name="Dromer F."/>
            <person name="Young S.K."/>
            <person name="Zeng Q."/>
            <person name="Gargeya S."/>
            <person name="Fitzgerald M."/>
            <person name="Abouelleil A."/>
            <person name="Alvarado L."/>
            <person name="Berlin A.M."/>
            <person name="Chapman S.B."/>
            <person name="Dewar J."/>
            <person name="Goldberg J."/>
            <person name="Griggs A."/>
            <person name="Gujja S."/>
            <person name="Hansen M."/>
            <person name="Howarth C."/>
            <person name="Imamovic A."/>
            <person name="Larimer J."/>
            <person name="McCowan C."/>
            <person name="Murphy C."/>
            <person name="Pearson M."/>
            <person name="Priest M."/>
            <person name="Roberts A."/>
            <person name="Saif S."/>
            <person name="Shea T."/>
            <person name="Sykes S."/>
            <person name="Wortman J."/>
            <person name="Nusbaum C."/>
            <person name="Birren B."/>
        </authorList>
    </citation>
    <scope>NUCLEOTIDE SEQUENCE</scope>
    <source>
        <strain evidence="3">CBS 10737</strain>
    </source>
</reference>
<reference evidence="2" key="1">
    <citation type="submission" date="2013-07" db="EMBL/GenBank/DDBJ databases">
        <title>The Genome Sequence of Cryptococcus pinus CBS10737.</title>
        <authorList>
            <consortium name="The Broad Institute Genome Sequencing Platform"/>
            <person name="Cuomo C."/>
            <person name="Litvintseva A."/>
            <person name="Chen Y."/>
            <person name="Heitman J."/>
            <person name="Sun S."/>
            <person name="Springer D."/>
            <person name="Dromer F."/>
            <person name="Young S.K."/>
            <person name="Zeng Q."/>
            <person name="Gargeya S."/>
            <person name="Fitzgerald M."/>
            <person name="Abouelleil A."/>
            <person name="Alvarado L."/>
            <person name="Berlin A.M."/>
            <person name="Chapman S.B."/>
            <person name="Dewar J."/>
            <person name="Goldberg J."/>
            <person name="Griggs A."/>
            <person name="Gujja S."/>
            <person name="Hansen M."/>
            <person name="Howarth C."/>
            <person name="Imamovic A."/>
            <person name="Larimer J."/>
            <person name="McCowan C."/>
            <person name="Murphy C."/>
            <person name="Pearson M."/>
            <person name="Priest M."/>
            <person name="Roberts A."/>
            <person name="Saif S."/>
            <person name="Shea T."/>
            <person name="Sykes S."/>
            <person name="Wortman J."/>
            <person name="Nusbaum C."/>
            <person name="Birren B."/>
        </authorList>
    </citation>
    <scope>NUCLEOTIDE SEQUENCE [LARGE SCALE GENOMIC DNA]</scope>
    <source>
        <strain evidence="2">CBS 10737</strain>
    </source>
</reference>